<dbReference type="EMBL" id="HACM01004291">
    <property type="protein sequence ID" value="CRZ04733.1"/>
    <property type="molecule type" value="Transcribed_RNA"/>
</dbReference>
<name>A0A0H5QRS3_9EUKA</name>
<organism evidence="1">
    <name type="scientific">Spongospora subterranea</name>
    <dbReference type="NCBI Taxonomy" id="70186"/>
    <lineage>
        <taxon>Eukaryota</taxon>
        <taxon>Sar</taxon>
        <taxon>Rhizaria</taxon>
        <taxon>Endomyxa</taxon>
        <taxon>Phytomyxea</taxon>
        <taxon>Plasmodiophorida</taxon>
        <taxon>Plasmodiophoridae</taxon>
        <taxon>Spongospora</taxon>
    </lineage>
</organism>
<dbReference type="AlphaFoldDB" id="A0A0H5QRS3"/>
<proteinExistence type="predicted"/>
<sequence length="115" mass="13178">MMLKKLGAKSITERRPKNVGIIGFRHVESKSRMCVGIRQRILDFFKTAKGSDLSHLVNFIYRRKALKKSGRIVFVNRQSDDYSRSSVRLNDFESRFLGNGQVKGIAKTQPGILYD</sequence>
<feature type="non-terminal residue" evidence="1">
    <location>
        <position position="115"/>
    </location>
</feature>
<reference evidence="1" key="1">
    <citation type="submission" date="2015-04" db="EMBL/GenBank/DDBJ databases">
        <title>The genome sequence of the plant pathogenic Rhizarian Plasmodiophora brassicae reveals insights in its biotrophic life cycle and the origin of chitin synthesis.</title>
        <authorList>
            <person name="Schwelm A."/>
            <person name="Fogelqvist J."/>
            <person name="Knaust A."/>
            <person name="Julke S."/>
            <person name="Lilja T."/>
            <person name="Dhandapani V."/>
            <person name="Bonilla-Rosso G."/>
            <person name="Karlsson M."/>
            <person name="Shevchenko A."/>
            <person name="Choi S.R."/>
            <person name="Kim H.G."/>
            <person name="Park J.Y."/>
            <person name="Lim Y.P."/>
            <person name="Ludwig-Muller J."/>
            <person name="Dixelius C."/>
        </authorList>
    </citation>
    <scope>NUCLEOTIDE SEQUENCE</scope>
    <source>
        <tissue evidence="1">Potato root galls</tissue>
    </source>
</reference>
<protein>
    <submittedName>
        <fullName evidence="1">Uncharacterized protein</fullName>
    </submittedName>
</protein>
<accession>A0A0H5QRS3</accession>
<evidence type="ECO:0000313" key="1">
    <source>
        <dbReference type="EMBL" id="CRZ04733.1"/>
    </source>
</evidence>